<proteinExistence type="predicted"/>
<dbReference type="RefSeq" id="WP_066923674.1">
    <property type="nucleotide sequence ID" value="NZ_BPQO01000021.1"/>
</dbReference>
<reference evidence="3" key="1">
    <citation type="journal article" date="2016" name="Front. Microbiol.">
        <title>Genome Sequence of the Piezophilic, Mesophilic Sulfate-Reducing Bacterium Desulfovibrio indicus J2T.</title>
        <authorList>
            <person name="Cao J."/>
            <person name="Maignien L."/>
            <person name="Shao Z."/>
            <person name="Alain K."/>
            <person name="Jebbar M."/>
        </authorList>
    </citation>
    <scope>NUCLEOTIDE SEQUENCE</scope>
    <source>
        <strain evidence="3">DSM 16372</strain>
    </source>
</reference>
<dbReference type="Proteomes" id="UP001055247">
    <property type="component" value="Unassembled WGS sequence"/>
</dbReference>
<accession>A0AAV4ZQI0</accession>
<protein>
    <recommendedName>
        <fullName evidence="2">DUF2147 domain-containing protein</fullName>
    </recommendedName>
</protein>
<sequence length="139" mass="14261">MTLLCRPTLRAAGLLALLLTAGAGHAAGDPAGVWLTADGQSKVRFARCGGGYCGTLVSVVGQSVDVNNPDPALRTRSLVGVQIVNAPNASGDGYAGTLYNPDDGKTYSGTLKVTGPNSVSVSGCVMSVFCKSETWQRTR</sequence>
<evidence type="ECO:0000313" key="4">
    <source>
        <dbReference type="Proteomes" id="UP001055247"/>
    </source>
</evidence>
<dbReference type="InterPro" id="IPR019223">
    <property type="entry name" value="DUF2147"/>
</dbReference>
<dbReference type="Gene3D" id="2.40.128.520">
    <property type="match status" value="1"/>
</dbReference>
<dbReference type="PANTHER" id="PTHR36919">
    <property type="entry name" value="BLR1215 PROTEIN"/>
    <property type="match status" value="1"/>
</dbReference>
<keyword evidence="1" id="KW-0732">Signal</keyword>
<dbReference type="EMBL" id="BPQO01000021">
    <property type="protein sequence ID" value="GJD90785.1"/>
    <property type="molecule type" value="Genomic_DNA"/>
</dbReference>
<comment type="caution">
    <text evidence="3">The sequence shown here is derived from an EMBL/GenBank/DDBJ whole genome shotgun (WGS) entry which is preliminary data.</text>
</comment>
<feature type="signal peptide" evidence="1">
    <location>
        <begin position="1"/>
        <end position="26"/>
    </location>
</feature>
<name>A0AAV4ZQI0_9HYPH</name>
<evidence type="ECO:0000313" key="3">
    <source>
        <dbReference type="EMBL" id="GJD90785.1"/>
    </source>
</evidence>
<feature type="domain" description="DUF2147" evidence="2">
    <location>
        <begin position="32"/>
        <end position="137"/>
    </location>
</feature>
<reference evidence="3" key="2">
    <citation type="submission" date="2021-08" db="EMBL/GenBank/DDBJ databases">
        <authorList>
            <person name="Tani A."/>
            <person name="Ola A."/>
            <person name="Ogura Y."/>
            <person name="Katsura K."/>
            <person name="Hayashi T."/>
        </authorList>
    </citation>
    <scope>NUCLEOTIDE SEQUENCE</scope>
    <source>
        <strain evidence="3">DSM 16372</strain>
    </source>
</reference>
<feature type="chain" id="PRO_5043607529" description="DUF2147 domain-containing protein" evidence="1">
    <location>
        <begin position="27"/>
        <end position="139"/>
    </location>
</feature>
<gene>
    <name evidence="3" type="ORF">BHAOGJBA_4328</name>
</gene>
<evidence type="ECO:0000256" key="1">
    <source>
        <dbReference type="SAM" id="SignalP"/>
    </source>
</evidence>
<keyword evidence="4" id="KW-1185">Reference proteome</keyword>
<evidence type="ECO:0000259" key="2">
    <source>
        <dbReference type="Pfam" id="PF09917"/>
    </source>
</evidence>
<dbReference type="Pfam" id="PF09917">
    <property type="entry name" value="DUF2147"/>
    <property type="match status" value="1"/>
</dbReference>
<dbReference type="AlphaFoldDB" id="A0AAV4ZQI0"/>
<organism evidence="3 4">
    <name type="scientific">Methylobacterium hispanicum</name>
    <dbReference type="NCBI Taxonomy" id="270350"/>
    <lineage>
        <taxon>Bacteria</taxon>
        <taxon>Pseudomonadati</taxon>
        <taxon>Pseudomonadota</taxon>
        <taxon>Alphaproteobacteria</taxon>
        <taxon>Hyphomicrobiales</taxon>
        <taxon>Methylobacteriaceae</taxon>
        <taxon>Methylobacterium</taxon>
    </lineage>
</organism>
<dbReference type="PANTHER" id="PTHR36919:SF2">
    <property type="entry name" value="BLL6627 PROTEIN"/>
    <property type="match status" value="1"/>
</dbReference>